<accession>A0A4S8L4H0</accession>
<evidence type="ECO:0000313" key="2">
    <source>
        <dbReference type="EMBL" id="THU83447.1"/>
    </source>
</evidence>
<sequence length="149" mass="16787">MHDRSEVQQEQLITHSNNSSKQSPNVDTSSASLPPPPLLPFLFPGSTGLFLISKYSFCANETALPAFKASLSTKFLFLVDRCMRDIHSVFFSSKQPQFCCMTPFTLPLTPTTEAYSIKKKKKTYLCQPLDIIHLLDYFVELGWSHCFGA</sequence>
<organism evidence="2 3">
    <name type="scientific">Dendrothele bispora (strain CBS 962.96)</name>
    <dbReference type="NCBI Taxonomy" id="1314807"/>
    <lineage>
        <taxon>Eukaryota</taxon>
        <taxon>Fungi</taxon>
        <taxon>Dikarya</taxon>
        <taxon>Basidiomycota</taxon>
        <taxon>Agaricomycotina</taxon>
        <taxon>Agaricomycetes</taxon>
        <taxon>Agaricomycetidae</taxon>
        <taxon>Agaricales</taxon>
        <taxon>Agaricales incertae sedis</taxon>
        <taxon>Dendrothele</taxon>
    </lineage>
</organism>
<name>A0A4S8L4H0_DENBC</name>
<gene>
    <name evidence="2" type="ORF">K435DRAFT_427023</name>
</gene>
<reference evidence="2 3" key="1">
    <citation type="journal article" date="2019" name="Nat. Ecol. Evol.">
        <title>Megaphylogeny resolves global patterns of mushroom evolution.</title>
        <authorList>
            <person name="Varga T."/>
            <person name="Krizsan K."/>
            <person name="Foldi C."/>
            <person name="Dima B."/>
            <person name="Sanchez-Garcia M."/>
            <person name="Sanchez-Ramirez S."/>
            <person name="Szollosi G.J."/>
            <person name="Szarkandi J.G."/>
            <person name="Papp V."/>
            <person name="Albert L."/>
            <person name="Andreopoulos W."/>
            <person name="Angelini C."/>
            <person name="Antonin V."/>
            <person name="Barry K.W."/>
            <person name="Bougher N.L."/>
            <person name="Buchanan P."/>
            <person name="Buyck B."/>
            <person name="Bense V."/>
            <person name="Catcheside P."/>
            <person name="Chovatia M."/>
            <person name="Cooper J."/>
            <person name="Damon W."/>
            <person name="Desjardin D."/>
            <person name="Finy P."/>
            <person name="Geml J."/>
            <person name="Haridas S."/>
            <person name="Hughes K."/>
            <person name="Justo A."/>
            <person name="Karasinski D."/>
            <person name="Kautmanova I."/>
            <person name="Kiss B."/>
            <person name="Kocsube S."/>
            <person name="Kotiranta H."/>
            <person name="LaButti K.M."/>
            <person name="Lechner B.E."/>
            <person name="Liimatainen K."/>
            <person name="Lipzen A."/>
            <person name="Lukacs Z."/>
            <person name="Mihaltcheva S."/>
            <person name="Morgado L.N."/>
            <person name="Niskanen T."/>
            <person name="Noordeloos M.E."/>
            <person name="Ohm R.A."/>
            <person name="Ortiz-Santana B."/>
            <person name="Ovrebo C."/>
            <person name="Racz N."/>
            <person name="Riley R."/>
            <person name="Savchenko A."/>
            <person name="Shiryaev A."/>
            <person name="Soop K."/>
            <person name="Spirin V."/>
            <person name="Szebenyi C."/>
            <person name="Tomsovsky M."/>
            <person name="Tulloss R.E."/>
            <person name="Uehling J."/>
            <person name="Grigoriev I.V."/>
            <person name="Vagvolgyi C."/>
            <person name="Papp T."/>
            <person name="Martin F.M."/>
            <person name="Miettinen O."/>
            <person name="Hibbett D.S."/>
            <person name="Nagy L.G."/>
        </authorList>
    </citation>
    <scope>NUCLEOTIDE SEQUENCE [LARGE SCALE GENOMIC DNA]</scope>
    <source>
        <strain evidence="2 3">CBS 962.96</strain>
    </source>
</reference>
<keyword evidence="3" id="KW-1185">Reference proteome</keyword>
<evidence type="ECO:0000256" key="1">
    <source>
        <dbReference type="SAM" id="MobiDB-lite"/>
    </source>
</evidence>
<dbReference type="AlphaFoldDB" id="A0A4S8L4H0"/>
<evidence type="ECO:0000313" key="3">
    <source>
        <dbReference type="Proteomes" id="UP000297245"/>
    </source>
</evidence>
<dbReference type="EMBL" id="ML179662">
    <property type="protein sequence ID" value="THU83447.1"/>
    <property type="molecule type" value="Genomic_DNA"/>
</dbReference>
<feature type="compositionally biased region" description="Polar residues" evidence="1">
    <location>
        <begin position="8"/>
        <end position="27"/>
    </location>
</feature>
<feature type="region of interest" description="Disordered" evidence="1">
    <location>
        <begin position="1"/>
        <end position="32"/>
    </location>
</feature>
<proteinExistence type="predicted"/>
<protein>
    <submittedName>
        <fullName evidence="2">Uncharacterized protein</fullName>
    </submittedName>
</protein>
<dbReference type="Proteomes" id="UP000297245">
    <property type="component" value="Unassembled WGS sequence"/>
</dbReference>